<proteinExistence type="predicted"/>
<evidence type="ECO:0000256" key="2">
    <source>
        <dbReference type="SAM" id="Phobius"/>
    </source>
</evidence>
<dbReference type="AlphaFoldDB" id="A0A919RWD7"/>
<dbReference type="EMBL" id="BOPZ01000001">
    <property type="protein sequence ID" value="GIM27549.1"/>
    <property type="molecule type" value="Genomic_DNA"/>
</dbReference>
<accession>A0A919RWD7</accession>
<feature type="compositionally biased region" description="Polar residues" evidence="1">
    <location>
        <begin position="70"/>
        <end position="87"/>
    </location>
</feature>
<protein>
    <submittedName>
        <fullName evidence="3">Uncharacterized protein</fullName>
    </submittedName>
</protein>
<evidence type="ECO:0000313" key="3">
    <source>
        <dbReference type="EMBL" id="GIM27549.1"/>
    </source>
</evidence>
<sequence length="286" mass="32597">MGKPSIFSKEYEKRMKKRKKRILVILLIILCMSGVITTLNFKFFSLTNIRQKVETTLNNKNKDNVLSDTAIQDNGTNQVQENKNISQESKEVSQENTAGENENKDEDNEEKYIEVTLSSGNIARAIYDEESGKRKFKALIPIEEGTTFDISPNKDFLIINDGGTQQIKFVDTRGTQKNITYPSYTTKNKEVIVRETMLNDYPGYTWSKNAKFIDDTHVVYLSQLPYFGKNQLLTYMWSIDINTGVHTTLWNVKGSNIKIGNLTDNGLEVEIDGNKKILTPNATLIQ</sequence>
<dbReference type="Proteomes" id="UP000679179">
    <property type="component" value="Unassembled WGS sequence"/>
</dbReference>
<name>A0A919RWD7_9CLOT</name>
<keyword evidence="4" id="KW-1185">Reference proteome</keyword>
<evidence type="ECO:0000256" key="1">
    <source>
        <dbReference type="SAM" id="MobiDB-lite"/>
    </source>
</evidence>
<gene>
    <name evidence="3" type="ORF">CPJCM30710_02150</name>
</gene>
<feature type="transmembrane region" description="Helical" evidence="2">
    <location>
        <begin position="21"/>
        <end position="41"/>
    </location>
</feature>
<reference evidence="3" key="1">
    <citation type="submission" date="2021-03" db="EMBL/GenBank/DDBJ databases">
        <title>Taxonomic study of Clostridium polyendosporum from meadow-gley soil under rice.</title>
        <authorList>
            <person name="Kobayashi H."/>
            <person name="Tanizawa Y."/>
            <person name="Yagura M."/>
        </authorList>
    </citation>
    <scope>NUCLEOTIDE SEQUENCE</scope>
    <source>
        <strain evidence="3">JCM 30710</strain>
    </source>
</reference>
<organism evidence="3 4">
    <name type="scientific">Clostridium polyendosporum</name>
    <dbReference type="NCBI Taxonomy" id="69208"/>
    <lineage>
        <taxon>Bacteria</taxon>
        <taxon>Bacillati</taxon>
        <taxon>Bacillota</taxon>
        <taxon>Clostridia</taxon>
        <taxon>Eubacteriales</taxon>
        <taxon>Clostridiaceae</taxon>
        <taxon>Clostridium</taxon>
    </lineage>
</organism>
<comment type="caution">
    <text evidence="3">The sequence shown here is derived from an EMBL/GenBank/DDBJ whole genome shotgun (WGS) entry which is preliminary data.</text>
</comment>
<keyword evidence="2" id="KW-0812">Transmembrane</keyword>
<keyword evidence="2" id="KW-0472">Membrane</keyword>
<evidence type="ECO:0000313" key="4">
    <source>
        <dbReference type="Proteomes" id="UP000679179"/>
    </source>
</evidence>
<keyword evidence="2" id="KW-1133">Transmembrane helix</keyword>
<feature type="region of interest" description="Disordered" evidence="1">
    <location>
        <begin position="70"/>
        <end position="110"/>
    </location>
</feature>
<dbReference type="RefSeq" id="WP_212902304.1">
    <property type="nucleotide sequence ID" value="NZ_BOPZ01000001.1"/>
</dbReference>